<keyword evidence="2" id="KW-1185">Reference proteome</keyword>
<proteinExistence type="predicted"/>
<evidence type="ECO:0000313" key="1">
    <source>
        <dbReference type="EMBL" id="KAF7825128.1"/>
    </source>
</evidence>
<dbReference type="EMBL" id="JAAIUW010000006">
    <property type="protein sequence ID" value="KAF7825128.1"/>
    <property type="molecule type" value="Genomic_DNA"/>
</dbReference>
<name>A0A834TMP2_9FABA</name>
<organism evidence="1 2">
    <name type="scientific">Senna tora</name>
    <dbReference type="NCBI Taxonomy" id="362788"/>
    <lineage>
        <taxon>Eukaryota</taxon>
        <taxon>Viridiplantae</taxon>
        <taxon>Streptophyta</taxon>
        <taxon>Embryophyta</taxon>
        <taxon>Tracheophyta</taxon>
        <taxon>Spermatophyta</taxon>
        <taxon>Magnoliopsida</taxon>
        <taxon>eudicotyledons</taxon>
        <taxon>Gunneridae</taxon>
        <taxon>Pentapetalae</taxon>
        <taxon>rosids</taxon>
        <taxon>fabids</taxon>
        <taxon>Fabales</taxon>
        <taxon>Fabaceae</taxon>
        <taxon>Caesalpinioideae</taxon>
        <taxon>Cassia clade</taxon>
        <taxon>Senna</taxon>
    </lineage>
</organism>
<protein>
    <submittedName>
        <fullName evidence="1">Uncharacterized protein</fullName>
    </submittedName>
</protein>
<evidence type="ECO:0000313" key="2">
    <source>
        <dbReference type="Proteomes" id="UP000634136"/>
    </source>
</evidence>
<accession>A0A834TMP2</accession>
<comment type="caution">
    <text evidence="1">The sequence shown here is derived from an EMBL/GenBank/DDBJ whole genome shotgun (WGS) entry which is preliminary data.</text>
</comment>
<sequence>MTSNSQQVTERAAISGRRVTMERRKQRTMEMLNLTM</sequence>
<dbReference type="AlphaFoldDB" id="A0A834TMP2"/>
<gene>
    <name evidence="1" type="ORF">G2W53_016292</name>
</gene>
<reference evidence="1" key="1">
    <citation type="submission" date="2020-09" db="EMBL/GenBank/DDBJ databases">
        <title>Genome-Enabled Discovery of Anthraquinone Biosynthesis in Senna tora.</title>
        <authorList>
            <person name="Kang S.-H."/>
            <person name="Pandey R.P."/>
            <person name="Lee C.-M."/>
            <person name="Sim J.-S."/>
            <person name="Jeong J.-T."/>
            <person name="Choi B.-S."/>
            <person name="Jung M."/>
            <person name="Ginzburg D."/>
            <person name="Zhao K."/>
            <person name="Won S.Y."/>
            <person name="Oh T.-J."/>
            <person name="Yu Y."/>
            <person name="Kim N.-H."/>
            <person name="Lee O.R."/>
            <person name="Lee T.-H."/>
            <person name="Bashyal P."/>
            <person name="Kim T.-S."/>
            <person name="Lee W.-H."/>
            <person name="Kawkins C."/>
            <person name="Kim C.-K."/>
            <person name="Kim J.S."/>
            <person name="Ahn B.O."/>
            <person name="Rhee S.Y."/>
            <person name="Sohng J.K."/>
        </authorList>
    </citation>
    <scope>NUCLEOTIDE SEQUENCE</scope>
    <source>
        <tissue evidence="1">Leaf</tissue>
    </source>
</reference>
<dbReference type="Proteomes" id="UP000634136">
    <property type="component" value="Unassembled WGS sequence"/>
</dbReference>